<dbReference type="Proteomes" id="UP000243650">
    <property type="component" value="Unassembled WGS sequence"/>
</dbReference>
<feature type="transmembrane region" description="Helical" evidence="1">
    <location>
        <begin position="29"/>
        <end position="55"/>
    </location>
</feature>
<comment type="caution">
    <text evidence="2">The sequence shown here is derived from an EMBL/GenBank/DDBJ whole genome shotgun (WGS) entry which is preliminary data.</text>
</comment>
<evidence type="ECO:0000313" key="2">
    <source>
        <dbReference type="EMBL" id="PRO65709.1"/>
    </source>
</evidence>
<keyword evidence="1" id="KW-0812">Transmembrane</keyword>
<gene>
    <name evidence="2" type="ORF">C6I21_07350</name>
</gene>
<sequence>MAKLEFHGALWEFSQEKWEFRYWKLDFPIGLGMGSGVIGLAAGVVGLPAAVVGLAPSVMRLRREPYPKQQLQASPQQPCSGKKKIRHMPLSRSFSQFLLSAFC</sequence>
<keyword evidence="3" id="KW-1185">Reference proteome</keyword>
<keyword evidence="1" id="KW-1133">Transmembrane helix</keyword>
<proteinExistence type="predicted"/>
<accession>A0A2P6MHE0</accession>
<dbReference type="EMBL" id="PVNS01000006">
    <property type="protein sequence ID" value="PRO65709.1"/>
    <property type="molecule type" value="Genomic_DNA"/>
</dbReference>
<reference evidence="2 3" key="1">
    <citation type="submission" date="2018-03" db="EMBL/GenBank/DDBJ databases">
        <title>Bacillus urumqiensis sp. nov., a moderately haloalkaliphilic bacterium isolated from a salt lake.</title>
        <authorList>
            <person name="Zhao B."/>
            <person name="Liao Z."/>
        </authorList>
    </citation>
    <scope>NUCLEOTIDE SEQUENCE [LARGE SCALE GENOMIC DNA]</scope>
    <source>
        <strain evidence="2 3">BZ-SZ-XJ18</strain>
    </source>
</reference>
<protein>
    <submittedName>
        <fullName evidence="2">Uncharacterized protein</fullName>
    </submittedName>
</protein>
<name>A0A2P6MHE0_ALKUR</name>
<keyword evidence="1" id="KW-0472">Membrane</keyword>
<organism evidence="2 3">
    <name type="scientific">Alkalicoccus urumqiensis</name>
    <name type="common">Bacillus urumqiensis</name>
    <dbReference type="NCBI Taxonomy" id="1548213"/>
    <lineage>
        <taxon>Bacteria</taxon>
        <taxon>Bacillati</taxon>
        <taxon>Bacillota</taxon>
        <taxon>Bacilli</taxon>
        <taxon>Bacillales</taxon>
        <taxon>Bacillaceae</taxon>
        <taxon>Alkalicoccus</taxon>
    </lineage>
</organism>
<dbReference type="AlphaFoldDB" id="A0A2P6MHE0"/>
<evidence type="ECO:0000256" key="1">
    <source>
        <dbReference type="SAM" id="Phobius"/>
    </source>
</evidence>
<evidence type="ECO:0000313" key="3">
    <source>
        <dbReference type="Proteomes" id="UP000243650"/>
    </source>
</evidence>